<organism evidence="1 2">
    <name type="scientific">Candidatus Uhrbacteria bacterium RIFCSPLOWO2_02_FULL_48_18</name>
    <dbReference type="NCBI Taxonomy" id="1802408"/>
    <lineage>
        <taxon>Bacteria</taxon>
        <taxon>Candidatus Uhriibacteriota</taxon>
    </lineage>
</organism>
<dbReference type="AlphaFoldDB" id="A0A1F7V8A7"/>
<sequence>MKSITPNDLGNPIMLENCQKIQIEKFLNECREKFKQSLISSELKMIGIDIELTTSKTNFNGIRFWFKCPQCKRRVGVLFKHYISEIIGCRVCLDLNYRKQRYKGMIEGK</sequence>
<gene>
    <name evidence="1" type="ORF">A3I41_05450</name>
</gene>
<dbReference type="EMBL" id="MGEQ01000007">
    <property type="protein sequence ID" value="OGL86743.1"/>
    <property type="molecule type" value="Genomic_DNA"/>
</dbReference>
<name>A0A1F7V8A7_9BACT</name>
<dbReference type="Proteomes" id="UP000176593">
    <property type="component" value="Unassembled WGS sequence"/>
</dbReference>
<protein>
    <submittedName>
        <fullName evidence="1">Uncharacterized protein</fullName>
    </submittedName>
</protein>
<evidence type="ECO:0000313" key="1">
    <source>
        <dbReference type="EMBL" id="OGL86743.1"/>
    </source>
</evidence>
<accession>A0A1F7V8A7</accession>
<proteinExistence type="predicted"/>
<reference evidence="1 2" key="1">
    <citation type="journal article" date="2016" name="Nat. Commun.">
        <title>Thousands of microbial genomes shed light on interconnected biogeochemical processes in an aquifer system.</title>
        <authorList>
            <person name="Anantharaman K."/>
            <person name="Brown C.T."/>
            <person name="Hug L.A."/>
            <person name="Sharon I."/>
            <person name="Castelle C.J."/>
            <person name="Probst A.J."/>
            <person name="Thomas B.C."/>
            <person name="Singh A."/>
            <person name="Wilkins M.J."/>
            <person name="Karaoz U."/>
            <person name="Brodie E.L."/>
            <person name="Williams K.H."/>
            <person name="Hubbard S.S."/>
            <person name="Banfield J.F."/>
        </authorList>
    </citation>
    <scope>NUCLEOTIDE SEQUENCE [LARGE SCALE GENOMIC DNA]</scope>
</reference>
<evidence type="ECO:0000313" key="2">
    <source>
        <dbReference type="Proteomes" id="UP000176593"/>
    </source>
</evidence>
<comment type="caution">
    <text evidence="1">The sequence shown here is derived from an EMBL/GenBank/DDBJ whole genome shotgun (WGS) entry which is preliminary data.</text>
</comment>